<gene>
    <name evidence="1" type="ORF">H7993_18330</name>
</gene>
<comment type="caution">
    <text evidence="1">The sequence shown here is derived from an EMBL/GenBank/DDBJ whole genome shotgun (WGS) entry which is preliminary data.</text>
</comment>
<organism evidence="1 2">
    <name type="scientific">Pseudomonas baltica</name>
    <dbReference type="NCBI Taxonomy" id="2762576"/>
    <lineage>
        <taxon>Bacteria</taxon>
        <taxon>Pseudomonadati</taxon>
        <taxon>Pseudomonadota</taxon>
        <taxon>Gammaproteobacteria</taxon>
        <taxon>Pseudomonadales</taxon>
        <taxon>Pseudomonadaceae</taxon>
        <taxon>Pseudomonas</taxon>
    </lineage>
</organism>
<evidence type="ECO:0000313" key="2">
    <source>
        <dbReference type="Proteomes" id="UP000546173"/>
    </source>
</evidence>
<reference evidence="1 2" key="1">
    <citation type="submission" date="2020-08" db="EMBL/GenBank/DDBJ databases">
        <title>Pseudomonas sp. nov.</title>
        <authorList>
            <person name="Gieschler S."/>
            <person name="Fiedler G."/>
            <person name="Brinks E."/>
            <person name="Boehnlein C."/>
            <person name="Franz C.M.A.P."/>
            <person name="Kabisch J."/>
        </authorList>
    </citation>
    <scope>NUCLEOTIDE SEQUENCE [LARGE SCALE GENOMIC DNA]</scope>
    <source>
        <strain evidence="1 2">MBT-2</strain>
    </source>
</reference>
<dbReference type="EMBL" id="JACMYH010000006">
    <property type="protein sequence ID" value="MBC2680358.1"/>
    <property type="molecule type" value="Genomic_DNA"/>
</dbReference>
<dbReference type="Proteomes" id="UP000546173">
    <property type="component" value="Unassembled WGS sequence"/>
</dbReference>
<dbReference type="RefSeq" id="WP_185795240.1">
    <property type="nucleotide sequence ID" value="NZ_JACMYH010000006.1"/>
</dbReference>
<accession>A0A7X1G8D0</accession>
<sequence length="230" mass="24815">MSNLHIALVVEGETDLVIIEAALKAIIERPFILTKLQPEATNPKMGTGWSGVLKWCDASSQRHPGCLDGDPTLGQFDLLIIHLDVDVSSEAYANAGPVVEDMALRKGWEALPCAQPCPPIFDSVIPLTATLDSWLHPASRGYKTVLCLPAQASGTWLAAASLPVGHALLIGAECNISVESNLTRLPLNLRIHKKVREYRQHANNVTNNWPAVKAICSQAVDFESAILAAI</sequence>
<evidence type="ECO:0000313" key="1">
    <source>
        <dbReference type="EMBL" id="MBC2680358.1"/>
    </source>
</evidence>
<keyword evidence="2" id="KW-1185">Reference proteome</keyword>
<name>A0A7X1G8D0_9PSED</name>
<proteinExistence type="predicted"/>
<protein>
    <submittedName>
        <fullName evidence="1">Uncharacterized protein</fullName>
    </submittedName>
</protein>
<dbReference type="AlphaFoldDB" id="A0A7X1G8D0"/>